<dbReference type="AlphaFoldDB" id="X1J522"/>
<dbReference type="EMBL" id="BARV01002055">
    <property type="protein sequence ID" value="GAH89826.1"/>
    <property type="molecule type" value="Genomic_DNA"/>
</dbReference>
<sequence length="320" mass="37300">MGKFLESEKHRQTKLKANSPYFTEKARLDGVYKRKLRPFCLPLDYAEENLFPEIRQTAPAYFADYGIKWHDGLNSKPSNHLCDSQVCCVNFLFPFAQKPRILAEVLRPIFPKLQEMLPIENGQYIAFEWIGLENYLGEKISHSGKRTRGANFTSADAAVMFKRSDGKQQIVLIEWKYTESYGRTNLKVSKKGTDKTKIYKPFYLQNDCPLNKDLLPSFDSLFYEPFYQLMRQQFLAHEMEKANELGADMVNVLHIAPVQNTDFHRITSPELSKLGETAIDVWKKLVRIENRFISVSTEQLFYNLFANHLLKIQAWRDYIG</sequence>
<proteinExistence type="predicted"/>
<name>X1J522_9ZZZZ</name>
<protein>
    <submittedName>
        <fullName evidence="1">Uncharacterized protein</fullName>
    </submittedName>
</protein>
<feature type="non-terminal residue" evidence="1">
    <location>
        <position position="320"/>
    </location>
</feature>
<accession>X1J522</accession>
<comment type="caution">
    <text evidence="1">The sequence shown here is derived from an EMBL/GenBank/DDBJ whole genome shotgun (WGS) entry which is preliminary data.</text>
</comment>
<gene>
    <name evidence="1" type="ORF">S06H3_05519</name>
</gene>
<organism evidence="1">
    <name type="scientific">marine sediment metagenome</name>
    <dbReference type="NCBI Taxonomy" id="412755"/>
    <lineage>
        <taxon>unclassified sequences</taxon>
        <taxon>metagenomes</taxon>
        <taxon>ecological metagenomes</taxon>
    </lineage>
</organism>
<dbReference type="InterPro" id="IPR054333">
    <property type="entry name" value="REase-ARP-assoc"/>
</dbReference>
<evidence type="ECO:0000313" key="1">
    <source>
        <dbReference type="EMBL" id="GAH89826.1"/>
    </source>
</evidence>
<reference evidence="1" key="1">
    <citation type="journal article" date="2014" name="Front. Microbiol.">
        <title>High frequency of phylogenetically diverse reductive dehalogenase-homologous genes in deep subseafloor sedimentary metagenomes.</title>
        <authorList>
            <person name="Kawai M."/>
            <person name="Futagami T."/>
            <person name="Toyoda A."/>
            <person name="Takaki Y."/>
            <person name="Nishi S."/>
            <person name="Hori S."/>
            <person name="Arai W."/>
            <person name="Tsubouchi T."/>
            <person name="Morono Y."/>
            <person name="Uchiyama I."/>
            <person name="Ito T."/>
            <person name="Fujiyama A."/>
            <person name="Inagaki F."/>
            <person name="Takami H."/>
        </authorList>
    </citation>
    <scope>NUCLEOTIDE SEQUENCE</scope>
    <source>
        <strain evidence="1">Expedition CK06-06</strain>
    </source>
</reference>
<dbReference type="Pfam" id="PF22558">
    <property type="entry name" value="REase-ARP"/>
    <property type="match status" value="1"/>
</dbReference>